<feature type="region of interest" description="Disordered" evidence="1">
    <location>
        <begin position="329"/>
        <end position="366"/>
    </location>
</feature>
<organism evidence="2">
    <name type="scientific">Tanacetum cinerariifolium</name>
    <name type="common">Dalmatian daisy</name>
    <name type="synonym">Chrysanthemum cinerariifolium</name>
    <dbReference type="NCBI Taxonomy" id="118510"/>
    <lineage>
        <taxon>Eukaryota</taxon>
        <taxon>Viridiplantae</taxon>
        <taxon>Streptophyta</taxon>
        <taxon>Embryophyta</taxon>
        <taxon>Tracheophyta</taxon>
        <taxon>Spermatophyta</taxon>
        <taxon>Magnoliopsida</taxon>
        <taxon>eudicotyledons</taxon>
        <taxon>Gunneridae</taxon>
        <taxon>Pentapetalae</taxon>
        <taxon>asterids</taxon>
        <taxon>campanulids</taxon>
        <taxon>Asterales</taxon>
        <taxon>Asteraceae</taxon>
        <taxon>Asteroideae</taxon>
        <taxon>Anthemideae</taxon>
        <taxon>Anthemidinae</taxon>
        <taxon>Tanacetum</taxon>
    </lineage>
</organism>
<dbReference type="AlphaFoldDB" id="A0A6L2M846"/>
<sequence length="657" mass="76736">MRLEIVVTLNTGFYNVDYVELLWEGLYYSLAHPTTLIPYPRLTKIIVAHYMTEHPNISRRVHDNCHRVKNADLVKNIINSGKNKEGARIKIPKWMLTEGMKQIDHYQIIATQRSLEDFEAQQNVEQVKEHMVDEELLELLEGTENVDVDEFMDDILNSQEDLGNRIYPESYKESPEEKKSVDMITIHFDEVEKESAGDEKKFHQLAKHLHSTMQEFLPSMVGDRVNEITKMTVPLYVTEGLLLDKQKTQADVAAMITEDVQKERENLSVEITLQVNNAIANNLQYQLYLIMKDDGKLHNDDISIWWSLKIKFERTTARAVTPCKTATICPKDHNDHHDDGHSEGEHSAKRPKTSKHEIRYGTDDDEVPTKKVSQELMEEISEEIDEAQLKKAVDDMLRQRCNSEEENQYHVDQMQNYLKNDIVWESMKEGLSLPTPKKPAPVYHSCQRDLKAPPMTLQNQDLFYLKHGNSGIKKYAMSLHKYLEVPSPDDDSIERTSRWVSKCLKKFNVYARYGVRHSKNMWVKQFHIRMQKEKRDQFEKVYSYSKIVEATRTSYELGHKHKFITELTVRRANRKIDLIIEPDYKYLSKNDIEDLYLLCINGKVDNYRETGLLGSLTVFIRSTIIWERLHDFLLGIESHQQYVNLTAPTITFPGIKE</sequence>
<protein>
    <submittedName>
        <fullName evidence="2">Uncharacterized protein</fullName>
    </submittedName>
</protein>
<gene>
    <name evidence="2" type="ORF">Tci_042191</name>
</gene>
<accession>A0A6L2M846</accession>
<reference evidence="2" key="1">
    <citation type="journal article" date="2019" name="Sci. Rep.">
        <title>Draft genome of Tanacetum cinerariifolium, the natural source of mosquito coil.</title>
        <authorList>
            <person name="Yamashiro T."/>
            <person name="Shiraishi A."/>
            <person name="Satake H."/>
            <person name="Nakayama K."/>
        </authorList>
    </citation>
    <scope>NUCLEOTIDE SEQUENCE</scope>
</reference>
<evidence type="ECO:0000313" key="2">
    <source>
        <dbReference type="EMBL" id="GEU70213.1"/>
    </source>
</evidence>
<feature type="compositionally biased region" description="Basic and acidic residues" evidence="1">
    <location>
        <begin position="330"/>
        <end position="366"/>
    </location>
</feature>
<evidence type="ECO:0000256" key="1">
    <source>
        <dbReference type="SAM" id="MobiDB-lite"/>
    </source>
</evidence>
<comment type="caution">
    <text evidence="2">The sequence shown here is derived from an EMBL/GenBank/DDBJ whole genome shotgun (WGS) entry which is preliminary data.</text>
</comment>
<name>A0A6L2M846_TANCI</name>
<proteinExistence type="predicted"/>
<dbReference type="EMBL" id="BKCJ010006072">
    <property type="protein sequence ID" value="GEU70213.1"/>
    <property type="molecule type" value="Genomic_DNA"/>
</dbReference>